<evidence type="ECO:0000259" key="8">
    <source>
        <dbReference type="Pfam" id="PF00892"/>
    </source>
</evidence>
<evidence type="ECO:0000256" key="5">
    <source>
        <dbReference type="ARBA" id="ARBA00022989"/>
    </source>
</evidence>
<evidence type="ECO:0000256" key="6">
    <source>
        <dbReference type="ARBA" id="ARBA00023136"/>
    </source>
</evidence>
<feature type="transmembrane region" description="Helical" evidence="7">
    <location>
        <begin position="109"/>
        <end position="128"/>
    </location>
</feature>
<keyword evidence="5 7" id="KW-1133">Transmembrane helix</keyword>
<dbReference type="AlphaFoldDB" id="A0A4R1B2W4"/>
<dbReference type="RefSeq" id="WP_057766464.1">
    <property type="nucleotide sequence ID" value="NZ_CP183326.1"/>
</dbReference>
<feature type="transmembrane region" description="Helical" evidence="7">
    <location>
        <begin position="284"/>
        <end position="301"/>
    </location>
</feature>
<feature type="transmembrane region" description="Helical" evidence="7">
    <location>
        <begin position="258"/>
        <end position="278"/>
    </location>
</feature>
<evidence type="ECO:0000313" key="9">
    <source>
        <dbReference type="EMBL" id="TCJ05671.1"/>
    </source>
</evidence>
<feature type="transmembrane region" description="Helical" evidence="7">
    <location>
        <begin position="84"/>
        <end position="103"/>
    </location>
</feature>
<dbReference type="SUPFAM" id="SSF103481">
    <property type="entry name" value="Multidrug resistance efflux transporter EmrE"/>
    <property type="match status" value="2"/>
</dbReference>
<feature type="domain" description="EamA" evidence="8">
    <location>
        <begin position="14"/>
        <end position="153"/>
    </location>
</feature>
<evidence type="ECO:0000256" key="7">
    <source>
        <dbReference type="SAM" id="Phobius"/>
    </source>
</evidence>
<comment type="caution">
    <text evidence="9">The sequence shown here is derived from an EMBL/GenBank/DDBJ whole genome shotgun (WGS) entry which is preliminary data.</text>
</comment>
<feature type="transmembrane region" description="Helical" evidence="7">
    <location>
        <begin position="163"/>
        <end position="183"/>
    </location>
</feature>
<name>A0A4R1B2W4_9BACI</name>
<dbReference type="OrthoDB" id="9810818at2"/>
<keyword evidence="3" id="KW-1003">Cell membrane</keyword>
<sequence>MYAQRMIISSSRTKGITMVLIGAVLWGISGTVAQYLFQYYGFSPEWLVVVRLLVSGTILLGLASLKGNQKIWDIWKDKKDVPSLILFSIFGMLAVQYTFFAAIKYSNAATATVLQYLAPAMISCFIAIRAKRLPTIKECIAVVLALLGTFLLVTKGSMSSLSISGIALFWGLTSAVALAYYTLQPLRLLAKWGSALVIGWGMMIGGLSFSLFHPPWKFVGQWSFNAFLAVIFIIVFGTLIAFYCYLESLKYISASETSILASVEPLSAAFLSVVWLHVSFGHEEWLGTLCIISTIIILSFVKNKEGSKANTLSA</sequence>
<gene>
    <name evidence="9" type="ORF">E0Y62_03065</name>
</gene>
<dbReference type="Proteomes" id="UP000293846">
    <property type="component" value="Unassembled WGS sequence"/>
</dbReference>
<evidence type="ECO:0000256" key="1">
    <source>
        <dbReference type="ARBA" id="ARBA00004651"/>
    </source>
</evidence>
<comment type="subcellular location">
    <subcellularLocation>
        <location evidence="1">Cell membrane</location>
        <topology evidence="1">Multi-pass membrane protein</topology>
    </subcellularLocation>
</comment>
<feature type="transmembrane region" description="Helical" evidence="7">
    <location>
        <begin position="20"/>
        <end position="40"/>
    </location>
</feature>
<feature type="transmembrane region" description="Helical" evidence="7">
    <location>
        <begin position="195"/>
        <end position="212"/>
    </location>
</feature>
<feature type="transmembrane region" description="Helical" evidence="7">
    <location>
        <begin position="140"/>
        <end position="157"/>
    </location>
</feature>
<organism evidence="9 10">
    <name type="scientific">Cytobacillus praedii</name>
    <dbReference type="NCBI Taxonomy" id="1742358"/>
    <lineage>
        <taxon>Bacteria</taxon>
        <taxon>Bacillati</taxon>
        <taxon>Bacillota</taxon>
        <taxon>Bacilli</taxon>
        <taxon>Bacillales</taxon>
        <taxon>Bacillaceae</taxon>
        <taxon>Cytobacillus</taxon>
    </lineage>
</organism>
<feature type="transmembrane region" description="Helical" evidence="7">
    <location>
        <begin position="46"/>
        <end position="63"/>
    </location>
</feature>
<comment type="similarity">
    <text evidence="2">Belongs to the EamA transporter family.</text>
</comment>
<proteinExistence type="inferred from homology"/>
<dbReference type="PANTHER" id="PTHR32322:SF18">
    <property type="entry name" value="S-ADENOSYLMETHIONINE_S-ADENOSYLHOMOCYSTEINE TRANSPORTER"/>
    <property type="match status" value="1"/>
</dbReference>
<dbReference type="InterPro" id="IPR000620">
    <property type="entry name" value="EamA_dom"/>
</dbReference>
<evidence type="ECO:0000256" key="2">
    <source>
        <dbReference type="ARBA" id="ARBA00007362"/>
    </source>
</evidence>
<dbReference type="GO" id="GO:0005886">
    <property type="term" value="C:plasma membrane"/>
    <property type="evidence" value="ECO:0007669"/>
    <property type="project" value="UniProtKB-SubCell"/>
</dbReference>
<feature type="domain" description="EamA" evidence="8">
    <location>
        <begin position="166"/>
        <end position="299"/>
    </location>
</feature>
<accession>A0A4R1B2W4</accession>
<protein>
    <submittedName>
        <fullName evidence="9">EamA family transporter</fullName>
    </submittedName>
</protein>
<keyword evidence="6 7" id="KW-0472">Membrane</keyword>
<evidence type="ECO:0000256" key="3">
    <source>
        <dbReference type="ARBA" id="ARBA00022475"/>
    </source>
</evidence>
<dbReference type="InterPro" id="IPR050638">
    <property type="entry name" value="AA-Vitamin_Transporters"/>
</dbReference>
<dbReference type="PANTHER" id="PTHR32322">
    <property type="entry name" value="INNER MEMBRANE TRANSPORTER"/>
    <property type="match status" value="1"/>
</dbReference>
<reference evidence="9 10" key="1">
    <citation type="submission" date="2019-03" db="EMBL/GenBank/DDBJ databases">
        <authorList>
            <person name="Jensen L."/>
            <person name="Storgaard J."/>
            <person name="Sulaj E."/>
            <person name="Schramm A."/>
            <person name="Marshall I.P.G."/>
        </authorList>
    </citation>
    <scope>NUCLEOTIDE SEQUENCE [LARGE SCALE GENOMIC DNA]</scope>
    <source>
        <strain evidence="9 10">2017H2G3</strain>
    </source>
</reference>
<evidence type="ECO:0000313" key="10">
    <source>
        <dbReference type="Proteomes" id="UP000293846"/>
    </source>
</evidence>
<evidence type="ECO:0000256" key="4">
    <source>
        <dbReference type="ARBA" id="ARBA00022692"/>
    </source>
</evidence>
<feature type="transmembrane region" description="Helical" evidence="7">
    <location>
        <begin position="224"/>
        <end position="246"/>
    </location>
</feature>
<keyword evidence="10" id="KW-1185">Reference proteome</keyword>
<keyword evidence="4 7" id="KW-0812">Transmembrane</keyword>
<dbReference type="Pfam" id="PF00892">
    <property type="entry name" value="EamA"/>
    <property type="match status" value="2"/>
</dbReference>
<dbReference type="EMBL" id="SJTH01000003">
    <property type="protein sequence ID" value="TCJ05671.1"/>
    <property type="molecule type" value="Genomic_DNA"/>
</dbReference>
<dbReference type="InterPro" id="IPR037185">
    <property type="entry name" value="EmrE-like"/>
</dbReference>
<dbReference type="STRING" id="1742358.GCA_001439605_01473"/>